<sequence>MFGSFLALAGAVAALGCDLEQPSGQAGCTRAAVDALPMNAIQAIGTHNSYKAAISPKEIAILKSINPKTAASLDYAKPSLTAQLDAGARQLELDYVYDPQGGRYATPLGLKIAKDADEAPYDAAPMMAPGLKVMHVPDIDYRSVCATFVACLTEVRAWSRAHPDHLPLLIIMNLKDDNIPFPGAVPLLPFDARAMASIDAEIRSVFPEAGLITPDKVQGRAATLREAVATKGWPRLKAARGKVMFAMDEGPAKTDLYLGPSKSLKGRVMFVNVDETSPAAGYITLNEPVEQSDRIGKAVAAGLIVRTRADADTVEARANDRARQEAAFASGAQYVSTDYMTPDTRLGPYEAKLPGGGAGRLSPAFAKDSGAGRR</sequence>
<protein>
    <submittedName>
        <fullName evidence="2">Phosphatidylinositol-specific phospholipase C1-like protein</fullName>
    </submittedName>
</protein>
<evidence type="ECO:0000256" key="1">
    <source>
        <dbReference type="SAM" id="MobiDB-lite"/>
    </source>
</evidence>
<proteinExistence type="predicted"/>
<feature type="region of interest" description="Disordered" evidence="1">
    <location>
        <begin position="348"/>
        <end position="374"/>
    </location>
</feature>
<name>A0ABW3SYT9_9CAUL</name>
<dbReference type="CDD" id="cd08589">
    <property type="entry name" value="PI-PLCc_SaPLC1_like"/>
    <property type="match status" value="1"/>
</dbReference>
<dbReference type="RefSeq" id="WP_377352770.1">
    <property type="nucleotide sequence ID" value="NZ_JBHTLQ010000007.1"/>
</dbReference>
<reference evidence="3" key="1">
    <citation type="journal article" date="2019" name="Int. J. Syst. Evol. Microbiol.">
        <title>The Global Catalogue of Microorganisms (GCM) 10K type strain sequencing project: providing services to taxonomists for standard genome sequencing and annotation.</title>
        <authorList>
            <consortium name="The Broad Institute Genomics Platform"/>
            <consortium name="The Broad Institute Genome Sequencing Center for Infectious Disease"/>
            <person name="Wu L."/>
            <person name="Ma J."/>
        </authorList>
    </citation>
    <scope>NUCLEOTIDE SEQUENCE [LARGE SCALE GENOMIC DNA]</scope>
    <source>
        <strain evidence="3">CCUG 55074</strain>
    </source>
</reference>
<dbReference type="Gene3D" id="3.20.20.190">
    <property type="entry name" value="Phosphatidylinositol (PI) phosphodiesterase"/>
    <property type="match status" value="1"/>
</dbReference>
<dbReference type="EMBL" id="JBHTLQ010000007">
    <property type="protein sequence ID" value="MFD1189843.1"/>
    <property type="molecule type" value="Genomic_DNA"/>
</dbReference>
<evidence type="ECO:0000313" key="2">
    <source>
        <dbReference type="EMBL" id="MFD1189843.1"/>
    </source>
</evidence>
<dbReference type="Proteomes" id="UP001597216">
    <property type="component" value="Unassembled WGS sequence"/>
</dbReference>
<accession>A0ABW3SYT9</accession>
<dbReference type="SUPFAM" id="SSF51695">
    <property type="entry name" value="PLC-like phosphodiesterases"/>
    <property type="match status" value="1"/>
</dbReference>
<gene>
    <name evidence="2" type="ORF">ACFQ27_04565</name>
</gene>
<organism evidence="2 3">
    <name type="scientific">Phenylobacterium conjunctum</name>
    <dbReference type="NCBI Taxonomy" id="1298959"/>
    <lineage>
        <taxon>Bacteria</taxon>
        <taxon>Pseudomonadati</taxon>
        <taxon>Pseudomonadota</taxon>
        <taxon>Alphaproteobacteria</taxon>
        <taxon>Caulobacterales</taxon>
        <taxon>Caulobacteraceae</taxon>
        <taxon>Phenylobacterium</taxon>
    </lineage>
</organism>
<evidence type="ECO:0000313" key="3">
    <source>
        <dbReference type="Proteomes" id="UP001597216"/>
    </source>
</evidence>
<comment type="caution">
    <text evidence="2">The sequence shown here is derived from an EMBL/GenBank/DDBJ whole genome shotgun (WGS) entry which is preliminary data.</text>
</comment>
<keyword evidence="3" id="KW-1185">Reference proteome</keyword>
<dbReference type="Pfam" id="PF16670">
    <property type="entry name" value="PI-PLC-C1"/>
    <property type="match status" value="1"/>
</dbReference>
<dbReference type="InterPro" id="IPR017946">
    <property type="entry name" value="PLC-like_Pdiesterase_TIM-brl"/>
</dbReference>
<dbReference type="InterPro" id="IPR032075">
    <property type="entry name" value="PI-PLC-C1"/>
</dbReference>